<keyword evidence="1" id="KW-0732">Signal</keyword>
<dbReference type="RefSeq" id="WP_089657883.1">
    <property type="nucleotide sequence ID" value="NZ_FNGH01000005.1"/>
</dbReference>
<feature type="chain" id="PRO_5011770362" evidence="1">
    <location>
        <begin position="26"/>
        <end position="190"/>
    </location>
</feature>
<dbReference type="AlphaFoldDB" id="A0A1G9KPZ5"/>
<protein>
    <submittedName>
        <fullName evidence="2">Uncharacterized protein</fullName>
    </submittedName>
</protein>
<proteinExistence type="predicted"/>
<organism evidence="2 3">
    <name type="scientific">Franzmannia pantelleriensis</name>
    <dbReference type="NCBI Taxonomy" id="48727"/>
    <lineage>
        <taxon>Bacteria</taxon>
        <taxon>Pseudomonadati</taxon>
        <taxon>Pseudomonadota</taxon>
        <taxon>Gammaproteobacteria</taxon>
        <taxon>Oceanospirillales</taxon>
        <taxon>Halomonadaceae</taxon>
        <taxon>Franzmannia</taxon>
    </lineage>
</organism>
<name>A0A1G9KPZ5_9GAMM</name>
<dbReference type="OrthoDB" id="6171523at2"/>
<sequence length="190" mass="21526">MPRFAPSLSAAALLSLLAFSGTANADLVDERLQVIDAWAVATLGDGDQRIYRALNASDYSDAYLAVNYRAGVCDLPDLQMRVTLEETQQETEVVNLAPTEIRIDRLQTHNAAAEFATRAGDDGFYARFYVEDQAELLREMRRGEVMRLRFEGEEENYWYMEFSLYGADQALPLAADQCRRTSQQPEDFFD</sequence>
<evidence type="ECO:0000313" key="3">
    <source>
        <dbReference type="Proteomes" id="UP000199107"/>
    </source>
</evidence>
<evidence type="ECO:0000256" key="1">
    <source>
        <dbReference type="SAM" id="SignalP"/>
    </source>
</evidence>
<reference evidence="3" key="1">
    <citation type="submission" date="2016-10" db="EMBL/GenBank/DDBJ databases">
        <authorList>
            <person name="Varghese N."/>
            <person name="Submissions S."/>
        </authorList>
    </citation>
    <scope>NUCLEOTIDE SEQUENCE [LARGE SCALE GENOMIC DNA]</scope>
    <source>
        <strain evidence="3">AAP</strain>
    </source>
</reference>
<gene>
    <name evidence="2" type="ORF">SAMN05192555_10530</name>
</gene>
<dbReference type="EMBL" id="FNGH01000005">
    <property type="protein sequence ID" value="SDL51769.1"/>
    <property type="molecule type" value="Genomic_DNA"/>
</dbReference>
<dbReference type="Proteomes" id="UP000199107">
    <property type="component" value="Unassembled WGS sequence"/>
</dbReference>
<evidence type="ECO:0000313" key="2">
    <source>
        <dbReference type="EMBL" id="SDL51769.1"/>
    </source>
</evidence>
<accession>A0A1G9KPZ5</accession>
<keyword evidence="3" id="KW-1185">Reference proteome</keyword>
<feature type="signal peptide" evidence="1">
    <location>
        <begin position="1"/>
        <end position="25"/>
    </location>
</feature>